<reference evidence="1 2" key="1">
    <citation type="submission" date="2021-07" db="EMBL/GenBank/DDBJ databases">
        <title>Hymenobacter profundi sp. nov., isolated from deep-sea water.</title>
        <authorList>
            <person name="Kim M.K."/>
        </authorList>
    </citation>
    <scope>NUCLEOTIDE SEQUENCE [LARGE SCALE GENOMIC DNA]</scope>
    <source>
        <strain evidence="1 2">M2</strain>
    </source>
</reference>
<gene>
    <name evidence="1" type="ORF">KYK14_18505</name>
</gene>
<dbReference type="EMBL" id="JAHWGL010000105">
    <property type="protein sequence ID" value="MBW3130561.1"/>
    <property type="molecule type" value="Genomic_DNA"/>
</dbReference>
<keyword evidence="2" id="KW-1185">Reference proteome</keyword>
<dbReference type="RefSeq" id="WP_219160884.1">
    <property type="nucleotide sequence ID" value="NZ_JAHWGL010000105.1"/>
</dbReference>
<comment type="caution">
    <text evidence="1">The sequence shown here is derived from an EMBL/GenBank/DDBJ whole genome shotgun (WGS) entry which is preliminary data.</text>
</comment>
<accession>A0ABS6X3Z0</accession>
<evidence type="ECO:0000313" key="2">
    <source>
        <dbReference type="Proteomes" id="UP000826188"/>
    </source>
</evidence>
<dbReference type="Proteomes" id="UP000826188">
    <property type="component" value="Unassembled WGS sequence"/>
</dbReference>
<organism evidence="1 2">
    <name type="scientific">Hymenobacter profundi</name>
    <dbReference type="NCBI Taxonomy" id="1982110"/>
    <lineage>
        <taxon>Bacteria</taxon>
        <taxon>Pseudomonadati</taxon>
        <taxon>Bacteroidota</taxon>
        <taxon>Cytophagia</taxon>
        <taxon>Cytophagales</taxon>
        <taxon>Hymenobacteraceae</taxon>
        <taxon>Hymenobacter</taxon>
    </lineage>
</organism>
<proteinExistence type="predicted"/>
<name>A0ABS6X3Z0_9BACT</name>
<evidence type="ECO:0000313" key="1">
    <source>
        <dbReference type="EMBL" id="MBW3130561.1"/>
    </source>
</evidence>
<sequence length="94" mass="10290">MLDFYLIHDEQSDATAADDLQHAGGIEAEEFEIAQQAGIVETTADFYSEFRWSSAQVRAKVLLLTNCPFRDSISLSHVLNQAQAAGVGLRAFGD</sequence>
<protein>
    <submittedName>
        <fullName evidence="1">Uncharacterized protein</fullName>
    </submittedName>
</protein>